<comment type="caution">
    <text evidence="1">The sequence shown here is derived from an EMBL/GenBank/DDBJ whole genome shotgun (WGS) entry which is preliminary data.</text>
</comment>
<name>A0ACB7CGA3_9ASCO</name>
<gene>
    <name evidence="1" type="ORF">PORY_000160</name>
</gene>
<dbReference type="Proteomes" id="UP000768646">
    <property type="component" value="Unassembled WGS sequence"/>
</dbReference>
<protein>
    <submittedName>
        <fullName evidence="1">Uncharacterized protein</fullName>
    </submittedName>
</protein>
<evidence type="ECO:0000313" key="2">
    <source>
        <dbReference type="Proteomes" id="UP000768646"/>
    </source>
</evidence>
<organism evidence="1 2">
    <name type="scientific">Pneumocystis oryctolagi</name>
    <dbReference type="NCBI Taxonomy" id="42067"/>
    <lineage>
        <taxon>Eukaryota</taxon>
        <taxon>Fungi</taxon>
        <taxon>Dikarya</taxon>
        <taxon>Ascomycota</taxon>
        <taxon>Taphrinomycotina</taxon>
        <taxon>Pneumocystomycetes</taxon>
        <taxon>Pneumocystaceae</taxon>
        <taxon>Pneumocystis</taxon>
    </lineage>
</organism>
<reference evidence="1 2" key="1">
    <citation type="journal article" date="2021" name="Commun. Biol.">
        <title>Genomic insights into the host specific adaptation of the Pneumocystis genus.</title>
        <authorList>
            <person name="Cisse O.H."/>
            <person name="Ma L."/>
            <person name="Dekker J.P."/>
            <person name="Khil P.P."/>
            <person name="Youn J.-H."/>
            <person name="Brenchley J.M."/>
            <person name="Blair R."/>
            <person name="Pahar B."/>
            <person name="Chabe M."/>
            <person name="Van Rompay K.K.A."/>
            <person name="Keesler R."/>
            <person name="Sukura A."/>
            <person name="Hirsch V."/>
            <person name="Kutty G."/>
            <person name="Liu Y."/>
            <person name="Peng L."/>
            <person name="Chen J."/>
            <person name="Song J."/>
            <person name="Weissenbacher-Lang C."/>
            <person name="Xu J."/>
            <person name="Upham N.S."/>
            <person name="Stajich J.E."/>
            <person name="Cuomo C.A."/>
            <person name="Cushion M.T."/>
            <person name="Kovacs J.A."/>
        </authorList>
    </citation>
    <scope>NUCLEOTIDE SEQUENCE [LARGE SCALE GENOMIC DNA]</scope>
    <source>
        <strain evidence="1 2">RABM</strain>
    </source>
</reference>
<keyword evidence="2" id="KW-1185">Reference proteome</keyword>
<accession>A0ACB7CGA3</accession>
<dbReference type="EMBL" id="JABTEG010000001">
    <property type="protein sequence ID" value="KAG4306172.1"/>
    <property type="molecule type" value="Genomic_DNA"/>
</dbReference>
<proteinExistence type="predicted"/>
<sequence length="334" mass="37407">MVVLDTLVKESNEYHEIVKMLSSIEIFTDDQLLLCDIEYISKKLNISLSKMNKLINAVIVPSCAAKSIRGNMDYQMSSFFVSTGCNAIDDILNGGFPTGRIITISGPSEVGKTTIAYSVVCNYLLSCKDARAVWIDTSGTFSAQRLINIVQQKNGSYQSDFLERVGIVRAFDLWGIMDGVNEFHHLVNRSMNNCDMIPGVVIIDNITNPLSLLMQREQVKGHSIMSLLFRNLYATFFQNKKILVFLINSTVKSQFIHFSSFSSIELKPALGTTWPYLSDLEILITKAPSNADYSSANILEIIFDRYGVLSGKWGLFMIINGHLNNYQFNDKGLA</sequence>
<evidence type="ECO:0000313" key="1">
    <source>
        <dbReference type="EMBL" id="KAG4306172.1"/>
    </source>
</evidence>